<organism evidence="3 4">
    <name type="scientific">Hymenobacter polaris</name>
    <dbReference type="NCBI Taxonomy" id="2682546"/>
    <lineage>
        <taxon>Bacteria</taxon>
        <taxon>Pseudomonadati</taxon>
        <taxon>Bacteroidota</taxon>
        <taxon>Cytophagia</taxon>
        <taxon>Cytophagales</taxon>
        <taxon>Hymenobacteraceae</taxon>
        <taxon>Hymenobacter</taxon>
    </lineage>
</organism>
<evidence type="ECO:0000313" key="3">
    <source>
        <dbReference type="EMBL" id="NML68055.1"/>
    </source>
</evidence>
<feature type="domain" description="NAD-dependent epimerase/dehydratase" evidence="2">
    <location>
        <begin position="6"/>
        <end position="233"/>
    </location>
</feature>
<dbReference type="EMBL" id="JABBGH010000005">
    <property type="protein sequence ID" value="NML68055.1"/>
    <property type="molecule type" value="Genomic_DNA"/>
</dbReference>
<dbReference type="PANTHER" id="PTHR43000">
    <property type="entry name" value="DTDP-D-GLUCOSE 4,6-DEHYDRATASE-RELATED"/>
    <property type="match status" value="1"/>
</dbReference>
<proteinExistence type="inferred from homology"/>
<accession>A0A7Y0FPW6</accession>
<evidence type="ECO:0000259" key="2">
    <source>
        <dbReference type="Pfam" id="PF01370"/>
    </source>
</evidence>
<dbReference type="AlphaFoldDB" id="A0A7Y0FPW6"/>
<comment type="similarity">
    <text evidence="1">Belongs to the NAD(P)-dependent epimerase/dehydratase family.</text>
</comment>
<evidence type="ECO:0000313" key="4">
    <source>
        <dbReference type="Proteomes" id="UP000559626"/>
    </source>
</evidence>
<name>A0A7Y0FPW6_9BACT</name>
<reference evidence="3 4" key="1">
    <citation type="submission" date="2020-04" db="EMBL/GenBank/DDBJ databases">
        <title>Hymenobacter polaris sp. nov., isolated from Arctic soil.</title>
        <authorList>
            <person name="Dahal R.H."/>
        </authorList>
    </citation>
    <scope>NUCLEOTIDE SEQUENCE [LARGE SCALE GENOMIC DNA]</scope>
    <source>
        <strain evidence="3 4">RP-2-7</strain>
    </source>
</reference>
<dbReference type="Gene3D" id="3.40.50.720">
    <property type="entry name" value="NAD(P)-binding Rossmann-like Domain"/>
    <property type="match status" value="1"/>
</dbReference>
<evidence type="ECO:0000256" key="1">
    <source>
        <dbReference type="ARBA" id="ARBA00007637"/>
    </source>
</evidence>
<dbReference type="RefSeq" id="WP_169533760.1">
    <property type="nucleotide sequence ID" value="NZ_JABBGH010000005.1"/>
</dbReference>
<dbReference type="InterPro" id="IPR036291">
    <property type="entry name" value="NAD(P)-bd_dom_sf"/>
</dbReference>
<keyword evidence="4" id="KW-1185">Reference proteome</keyword>
<gene>
    <name evidence="3" type="ORF">HHL22_22890</name>
</gene>
<comment type="caution">
    <text evidence="3">The sequence shown here is derived from an EMBL/GenBank/DDBJ whole genome shotgun (WGS) entry which is preliminary data.</text>
</comment>
<protein>
    <submittedName>
        <fullName evidence="3">NAD(P)-dependent oxidoreductase</fullName>
    </submittedName>
</protein>
<dbReference type="SUPFAM" id="SSF51735">
    <property type="entry name" value="NAD(P)-binding Rossmann-fold domains"/>
    <property type="match status" value="1"/>
</dbReference>
<dbReference type="InterPro" id="IPR001509">
    <property type="entry name" value="Epimerase_deHydtase"/>
</dbReference>
<dbReference type="Proteomes" id="UP000559626">
    <property type="component" value="Unassembled WGS sequence"/>
</dbReference>
<dbReference type="Pfam" id="PF01370">
    <property type="entry name" value="Epimerase"/>
    <property type="match status" value="1"/>
</dbReference>
<sequence>MSKGRVVLTGATGFIGSHLAEELVAQGYEVMALRRAQSATWRVAEVADQLRWISTDDADWPQQLRALQPNYLVHAAWLGVGVAQRDNWESQLSNLTFTMQLLQAVSQEALRKVVVLGSQAEYGAFEGRIDEDYPALPTAAYGAVKVATLQLVRAFCEAHQLEWYWLRVFAVFGPREDAQWFVSFVAASLLRRQPPDLTACEQRYDYLFAPDLARAIVQTLAAASGNSGIYNIGANKATGLREIVDTLAAITHSQVGANYGALPYRPGQVMHMEGNSTKFEHVFGSVRQTPLAEALAAAVAYVRQHA</sequence>